<sequence length="118" mass="12584">MPAKILTLLAPGRGQAQILYQEAFRGGRCFGEGLWLVMVGSEINQGNSTAVNSRSSSSATVMQTGVSESDRVALLILERIVTSPEVVEVHDLMKLLAETAGSEALPKPRGAQHIDSVH</sequence>
<name>A0A2T7A009_TUBBO</name>
<dbReference type="EMBL" id="NESQ01000051">
    <property type="protein sequence ID" value="PUU81066.1"/>
    <property type="molecule type" value="Genomic_DNA"/>
</dbReference>
<dbReference type="Proteomes" id="UP000244722">
    <property type="component" value="Unassembled WGS sequence"/>
</dbReference>
<organism evidence="1 2">
    <name type="scientific">Tuber borchii</name>
    <name type="common">White truffle</name>
    <dbReference type="NCBI Taxonomy" id="42251"/>
    <lineage>
        <taxon>Eukaryota</taxon>
        <taxon>Fungi</taxon>
        <taxon>Dikarya</taxon>
        <taxon>Ascomycota</taxon>
        <taxon>Pezizomycotina</taxon>
        <taxon>Pezizomycetes</taxon>
        <taxon>Pezizales</taxon>
        <taxon>Tuberaceae</taxon>
        <taxon>Tuber</taxon>
    </lineage>
</organism>
<protein>
    <submittedName>
        <fullName evidence="1">Uncharacterized protein</fullName>
    </submittedName>
</protein>
<comment type="caution">
    <text evidence="1">The sequence shown here is derived from an EMBL/GenBank/DDBJ whole genome shotgun (WGS) entry which is preliminary data.</text>
</comment>
<keyword evidence="2" id="KW-1185">Reference proteome</keyword>
<proteinExistence type="predicted"/>
<evidence type="ECO:0000313" key="2">
    <source>
        <dbReference type="Proteomes" id="UP000244722"/>
    </source>
</evidence>
<gene>
    <name evidence="1" type="ORF">B9Z19DRAFT_1191402</name>
</gene>
<dbReference type="AlphaFoldDB" id="A0A2T7A009"/>
<accession>A0A2T7A009</accession>
<evidence type="ECO:0000313" key="1">
    <source>
        <dbReference type="EMBL" id="PUU81066.1"/>
    </source>
</evidence>
<reference evidence="1 2" key="1">
    <citation type="submission" date="2017-04" db="EMBL/GenBank/DDBJ databases">
        <title>Draft genome sequence of Tuber borchii Vittad., a whitish edible truffle.</title>
        <authorList>
            <consortium name="DOE Joint Genome Institute"/>
            <person name="Murat C."/>
            <person name="Kuo A."/>
            <person name="Barry K.W."/>
            <person name="Clum A."/>
            <person name="Dockter R.B."/>
            <person name="Fauchery L."/>
            <person name="Iotti M."/>
            <person name="Kohler A."/>
            <person name="Labutti K."/>
            <person name="Lindquist E.A."/>
            <person name="Lipzen A."/>
            <person name="Ohm R.A."/>
            <person name="Wang M."/>
            <person name="Grigoriev I.V."/>
            <person name="Zambonelli A."/>
            <person name="Martin F.M."/>
        </authorList>
    </citation>
    <scope>NUCLEOTIDE SEQUENCE [LARGE SCALE GENOMIC DNA]</scope>
    <source>
        <strain evidence="1 2">Tbo3840</strain>
    </source>
</reference>